<dbReference type="EMBL" id="MGHU01000032">
    <property type="protein sequence ID" value="OGM77137.1"/>
    <property type="molecule type" value="Genomic_DNA"/>
</dbReference>
<comment type="caution">
    <text evidence="1">The sequence shown here is derived from an EMBL/GenBank/DDBJ whole genome shotgun (WGS) entry which is preliminary data.</text>
</comment>
<organism evidence="1 2">
    <name type="scientific">Candidatus Woesebacteria bacterium RIFOXYA1_FULL_43_9</name>
    <dbReference type="NCBI Taxonomy" id="1802534"/>
    <lineage>
        <taxon>Bacteria</taxon>
        <taxon>Candidatus Woeseibacteriota</taxon>
    </lineage>
</organism>
<gene>
    <name evidence="1" type="ORF">A2188_00025</name>
</gene>
<proteinExistence type="predicted"/>
<evidence type="ECO:0000313" key="2">
    <source>
        <dbReference type="Proteomes" id="UP000179241"/>
    </source>
</evidence>
<evidence type="ECO:0000313" key="1">
    <source>
        <dbReference type="EMBL" id="OGM77137.1"/>
    </source>
</evidence>
<reference evidence="1 2" key="1">
    <citation type="journal article" date="2016" name="Nat. Commun.">
        <title>Thousands of microbial genomes shed light on interconnected biogeochemical processes in an aquifer system.</title>
        <authorList>
            <person name="Anantharaman K."/>
            <person name="Brown C.T."/>
            <person name="Hug L.A."/>
            <person name="Sharon I."/>
            <person name="Castelle C.J."/>
            <person name="Probst A.J."/>
            <person name="Thomas B.C."/>
            <person name="Singh A."/>
            <person name="Wilkins M.J."/>
            <person name="Karaoz U."/>
            <person name="Brodie E.L."/>
            <person name="Williams K.H."/>
            <person name="Hubbard S.S."/>
            <person name="Banfield J.F."/>
        </authorList>
    </citation>
    <scope>NUCLEOTIDE SEQUENCE [LARGE SCALE GENOMIC DNA]</scope>
</reference>
<dbReference type="AlphaFoldDB" id="A0A1F8CLC4"/>
<accession>A0A1F8CLC4</accession>
<protein>
    <submittedName>
        <fullName evidence="1">Uncharacterized protein</fullName>
    </submittedName>
</protein>
<dbReference type="Proteomes" id="UP000179241">
    <property type="component" value="Unassembled WGS sequence"/>
</dbReference>
<name>A0A1F8CLC4_9BACT</name>
<sequence length="63" mass="7562">MYNWSTNTKFLKQFPQKYLVWKLENLINFGLGKQKLNRDELSANLGKIQIDPDKKKFLRFLLS</sequence>